<dbReference type="RefSeq" id="WP_127937446.1">
    <property type="nucleotide sequence ID" value="NZ_SAUN01000001.1"/>
</dbReference>
<evidence type="ECO:0000313" key="3">
    <source>
        <dbReference type="Proteomes" id="UP000284824"/>
    </source>
</evidence>
<gene>
    <name evidence="2" type="ORF">EDD27_8587</name>
</gene>
<dbReference type="AlphaFoldDB" id="A0A438MIN7"/>
<evidence type="ECO:0000256" key="1">
    <source>
        <dbReference type="SAM" id="MobiDB-lite"/>
    </source>
</evidence>
<accession>A0A438MIN7</accession>
<feature type="region of interest" description="Disordered" evidence="1">
    <location>
        <begin position="117"/>
        <end position="139"/>
    </location>
</feature>
<evidence type="ECO:0000313" key="2">
    <source>
        <dbReference type="EMBL" id="RVX45770.1"/>
    </source>
</evidence>
<comment type="caution">
    <text evidence="2">The sequence shown here is derived from an EMBL/GenBank/DDBJ whole genome shotgun (WGS) entry which is preliminary data.</text>
</comment>
<protein>
    <submittedName>
        <fullName evidence="2">Uncharacterized protein</fullName>
    </submittedName>
</protein>
<organism evidence="2 3">
    <name type="scientific">Nonomuraea polychroma</name>
    <dbReference type="NCBI Taxonomy" id="46176"/>
    <lineage>
        <taxon>Bacteria</taxon>
        <taxon>Bacillati</taxon>
        <taxon>Actinomycetota</taxon>
        <taxon>Actinomycetes</taxon>
        <taxon>Streptosporangiales</taxon>
        <taxon>Streptosporangiaceae</taxon>
        <taxon>Nonomuraea</taxon>
    </lineage>
</organism>
<dbReference type="EMBL" id="SAUN01000001">
    <property type="protein sequence ID" value="RVX45770.1"/>
    <property type="molecule type" value="Genomic_DNA"/>
</dbReference>
<sequence length="139" mass="15929">MHWLRDIDRPLYRAVPVTATGTCFIAGALCEIDSDGEVLREWWLDLSCGPQVPERERRQAHRLWQQGSVHTTPDDHRLLLPQQTLDLDLAHHAVQRWYARRIDATPRPLSFQFMNPAGETTLSRTGDSPAPATTHRSRL</sequence>
<dbReference type="OrthoDB" id="9880415at2"/>
<proteinExistence type="predicted"/>
<name>A0A438MIN7_9ACTN</name>
<dbReference type="Proteomes" id="UP000284824">
    <property type="component" value="Unassembled WGS sequence"/>
</dbReference>
<keyword evidence="3" id="KW-1185">Reference proteome</keyword>
<reference evidence="2 3" key="1">
    <citation type="submission" date="2019-01" db="EMBL/GenBank/DDBJ databases">
        <title>Sequencing the genomes of 1000 actinobacteria strains.</title>
        <authorList>
            <person name="Klenk H.-P."/>
        </authorList>
    </citation>
    <scope>NUCLEOTIDE SEQUENCE [LARGE SCALE GENOMIC DNA]</scope>
    <source>
        <strain evidence="2 3">DSM 43925</strain>
    </source>
</reference>